<name>A0A914ZHS2_9BILA</name>
<feature type="compositionally biased region" description="Polar residues" evidence="1">
    <location>
        <begin position="1"/>
        <end position="16"/>
    </location>
</feature>
<protein>
    <submittedName>
        <fullName evidence="3">Uncharacterized protein</fullName>
    </submittedName>
</protein>
<dbReference type="WBParaSite" id="PSU_v2.g9855.t1">
    <property type="protein sequence ID" value="PSU_v2.g9855.t1"/>
    <property type="gene ID" value="PSU_v2.g9855"/>
</dbReference>
<accession>A0A914ZHS2</accession>
<reference evidence="3" key="1">
    <citation type="submission" date="2022-11" db="UniProtKB">
        <authorList>
            <consortium name="WormBaseParasite"/>
        </authorList>
    </citation>
    <scope>IDENTIFICATION</scope>
</reference>
<organism evidence="2 3">
    <name type="scientific">Panagrolaimus superbus</name>
    <dbReference type="NCBI Taxonomy" id="310955"/>
    <lineage>
        <taxon>Eukaryota</taxon>
        <taxon>Metazoa</taxon>
        <taxon>Ecdysozoa</taxon>
        <taxon>Nematoda</taxon>
        <taxon>Chromadorea</taxon>
        <taxon>Rhabditida</taxon>
        <taxon>Tylenchina</taxon>
        <taxon>Panagrolaimomorpha</taxon>
        <taxon>Panagrolaimoidea</taxon>
        <taxon>Panagrolaimidae</taxon>
        <taxon>Panagrolaimus</taxon>
    </lineage>
</organism>
<keyword evidence="2" id="KW-1185">Reference proteome</keyword>
<sequence>MVNPRHNNIASSQGGNIDSLEENNDESVISRETFVLDDYRKMKFDVGAEGLSGQKLVDYVNRRQDLWTATSNVTFESFTNFTVNHIHNSIEAKKHQSSCFF</sequence>
<evidence type="ECO:0000313" key="3">
    <source>
        <dbReference type="WBParaSite" id="PSU_v2.g9855.t1"/>
    </source>
</evidence>
<evidence type="ECO:0000313" key="2">
    <source>
        <dbReference type="Proteomes" id="UP000887577"/>
    </source>
</evidence>
<proteinExistence type="predicted"/>
<feature type="region of interest" description="Disordered" evidence="1">
    <location>
        <begin position="1"/>
        <end position="24"/>
    </location>
</feature>
<dbReference type="Proteomes" id="UP000887577">
    <property type="component" value="Unplaced"/>
</dbReference>
<dbReference type="AlphaFoldDB" id="A0A914ZHS2"/>
<evidence type="ECO:0000256" key="1">
    <source>
        <dbReference type="SAM" id="MobiDB-lite"/>
    </source>
</evidence>